<evidence type="ECO:0000313" key="3">
    <source>
        <dbReference type="Proteomes" id="UP001433268"/>
    </source>
</evidence>
<sequence length="246" mass="27630">MPPHVSRKRLRSRSPVKSARVEKASAKGKGNAKAQVTPKNKAIPRKSTLFDDLDAGAKQRSAEKTKSALQQMHEDEDDASDSSSLSSHSDAEFEDLPAVKRQKIANETVDESEDDDDMEFEDVPDHERQADPVLSGDLELTLYQDKIPLSTNLGKRDRQNRRNKPESSLIEVQATMISHLPPRLWEDVERWRRSSGLDVAQDEVPKGKKNATGKPQLKSSKGKESKQPRNLRGIGESCRKARERRS</sequence>
<reference evidence="2 3" key="1">
    <citation type="submission" date="2023-01" db="EMBL/GenBank/DDBJ databases">
        <title>Analysis of 21 Apiospora genomes using comparative genomics revels a genus with tremendous synthesis potential of carbohydrate active enzymes and secondary metabolites.</title>
        <authorList>
            <person name="Sorensen T."/>
        </authorList>
    </citation>
    <scope>NUCLEOTIDE SEQUENCE [LARGE SCALE GENOMIC DNA]</scope>
    <source>
        <strain evidence="2 3">CBS 114990</strain>
    </source>
</reference>
<dbReference type="EMBL" id="JAQQWN010000006">
    <property type="protein sequence ID" value="KAK8080536.1"/>
    <property type="molecule type" value="Genomic_DNA"/>
</dbReference>
<organism evidence="2 3">
    <name type="scientific">Apiospora hydei</name>
    <dbReference type="NCBI Taxonomy" id="1337664"/>
    <lineage>
        <taxon>Eukaryota</taxon>
        <taxon>Fungi</taxon>
        <taxon>Dikarya</taxon>
        <taxon>Ascomycota</taxon>
        <taxon>Pezizomycotina</taxon>
        <taxon>Sordariomycetes</taxon>
        <taxon>Xylariomycetidae</taxon>
        <taxon>Amphisphaeriales</taxon>
        <taxon>Apiosporaceae</taxon>
        <taxon>Apiospora</taxon>
    </lineage>
</organism>
<keyword evidence="3" id="KW-1185">Reference proteome</keyword>
<name>A0ABR1WAM0_9PEZI</name>
<evidence type="ECO:0000313" key="2">
    <source>
        <dbReference type="EMBL" id="KAK8080536.1"/>
    </source>
</evidence>
<dbReference type="RefSeq" id="XP_066668011.1">
    <property type="nucleotide sequence ID" value="XM_066812669.1"/>
</dbReference>
<feature type="compositionally biased region" description="Acidic residues" evidence="1">
    <location>
        <begin position="108"/>
        <end position="122"/>
    </location>
</feature>
<feature type="region of interest" description="Disordered" evidence="1">
    <location>
        <begin position="196"/>
        <end position="246"/>
    </location>
</feature>
<protein>
    <submittedName>
        <fullName evidence="2">Rad4 family protein</fullName>
    </submittedName>
</protein>
<accession>A0ABR1WAM0</accession>
<feature type="compositionally biased region" description="Basic and acidic residues" evidence="1">
    <location>
        <begin position="55"/>
        <end position="66"/>
    </location>
</feature>
<dbReference type="Proteomes" id="UP001433268">
    <property type="component" value="Unassembled WGS sequence"/>
</dbReference>
<feature type="compositionally biased region" description="Basic residues" evidence="1">
    <location>
        <begin position="1"/>
        <end position="14"/>
    </location>
</feature>
<proteinExistence type="predicted"/>
<gene>
    <name evidence="2" type="ORF">PG997_008354</name>
</gene>
<comment type="caution">
    <text evidence="2">The sequence shown here is derived from an EMBL/GenBank/DDBJ whole genome shotgun (WGS) entry which is preliminary data.</text>
</comment>
<evidence type="ECO:0000256" key="1">
    <source>
        <dbReference type="SAM" id="MobiDB-lite"/>
    </source>
</evidence>
<dbReference type="GeneID" id="92045729"/>
<feature type="region of interest" description="Disordered" evidence="1">
    <location>
        <begin position="1"/>
        <end position="170"/>
    </location>
</feature>